<accession>A0AAU9EC58</accession>
<evidence type="ECO:0000256" key="8">
    <source>
        <dbReference type="ARBA" id="ARBA00023136"/>
    </source>
</evidence>
<dbReference type="Gene3D" id="3.30.70.1320">
    <property type="entry name" value="Multidrug efflux transporter AcrB pore domain like"/>
    <property type="match status" value="1"/>
</dbReference>
<evidence type="ECO:0000256" key="3">
    <source>
        <dbReference type="ARBA" id="ARBA00022448"/>
    </source>
</evidence>
<keyword evidence="3" id="KW-0813">Transport</keyword>
<evidence type="ECO:0000259" key="10">
    <source>
        <dbReference type="PROSITE" id="PS50156"/>
    </source>
</evidence>
<dbReference type="Gene3D" id="1.20.1640.10">
    <property type="entry name" value="Multidrug efflux transporter AcrB transmembrane domain"/>
    <property type="match status" value="2"/>
</dbReference>
<feature type="transmembrane region" description="Helical" evidence="9">
    <location>
        <begin position="367"/>
        <end position="387"/>
    </location>
</feature>
<dbReference type="GO" id="GO:0015562">
    <property type="term" value="F:efflux transmembrane transporter activity"/>
    <property type="evidence" value="ECO:0007669"/>
    <property type="project" value="InterPro"/>
</dbReference>
<keyword evidence="7 9" id="KW-1133">Transmembrane helix</keyword>
<feature type="transmembrane region" description="Helical" evidence="9">
    <location>
        <begin position="892"/>
        <end position="914"/>
    </location>
</feature>
<dbReference type="FunFam" id="1.20.1640.10:FF:000001">
    <property type="entry name" value="Efflux pump membrane transporter"/>
    <property type="match status" value="1"/>
</dbReference>
<feature type="transmembrane region" description="Helical" evidence="9">
    <location>
        <begin position="471"/>
        <end position="498"/>
    </location>
</feature>
<evidence type="ECO:0000256" key="4">
    <source>
        <dbReference type="ARBA" id="ARBA00022475"/>
    </source>
</evidence>
<organism evidence="11 12">
    <name type="scientific">Desulfoferula mesophila</name>
    <dbReference type="NCBI Taxonomy" id="3058419"/>
    <lineage>
        <taxon>Bacteria</taxon>
        <taxon>Pseudomonadati</taxon>
        <taxon>Thermodesulfobacteriota</taxon>
        <taxon>Desulfarculia</taxon>
        <taxon>Desulfarculales</taxon>
        <taxon>Desulfarculaceae</taxon>
        <taxon>Desulfoferula</taxon>
    </lineage>
</organism>
<dbReference type="SUPFAM" id="SSF82714">
    <property type="entry name" value="Multidrug efflux transporter AcrB TolC docking domain, DN and DC subdomains"/>
    <property type="match status" value="2"/>
</dbReference>
<dbReference type="GO" id="GO:0042910">
    <property type="term" value="F:xenobiotic transmembrane transporter activity"/>
    <property type="evidence" value="ECO:0007669"/>
    <property type="project" value="TreeGrafter"/>
</dbReference>
<dbReference type="SUPFAM" id="SSF82693">
    <property type="entry name" value="Multidrug efflux transporter AcrB pore domain, PN1, PN2, PC1 and PC2 subdomains"/>
    <property type="match status" value="4"/>
</dbReference>
<comment type="subcellular location">
    <subcellularLocation>
        <location evidence="1">Cell inner membrane</location>
        <topology evidence="1">Multi-pass membrane protein</topology>
    </subcellularLocation>
</comment>
<proteinExistence type="inferred from homology"/>
<evidence type="ECO:0000256" key="9">
    <source>
        <dbReference type="SAM" id="Phobius"/>
    </source>
</evidence>
<dbReference type="Gene3D" id="3.30.70.1440">
    <property type="entry name" value="Multidrug efflux transporter AcrB pore domain"/>
    <property type="match status" value="1"/>
</dbReference>
<feature type="transmembrane region" description="Helical" evidence="9">
    <location>
        <begin position="965"/>
        <end position="985"/>
    </location>
</feature>
<dbReference type="FunFam" id="3.30.70.1430:FF:000001">
    <property type="entry name" value="Efflux pump membrane transporter"/>
    <property type="match status" value="1"/>
</dbReference>
<dbReference type="InterPro" id="IPR004764">
    <property type="entry name" value="MdtF-like"/>
</dbReference>
<dbReference type="PROSITE" id="PS50156">
    <property type="entry name" value="SSD"/>
    <property type="match status" value="1"/>
</dbReference>
<dbReference type="InterPro" id="IPR001036">
    <property type="entry name" value="Acrflvin-R"/>
</dbReference>
<evidence type="ECO:0000256" key="5">
    <source>
        <dbReference type="ARBA" id="ARBA00022519"/>
    </source>
</evidence>
<dbReference type="InterPro" id="IPR000731">
    <property type="entry name" value="SSD"/>
</dbReference>
<dbReference type="Gene3D" id="3.30.70.1430">
    <property type="entry name" value="Multidrug efflux transporter AcrB pore domain"/>
    <property type="match status" value="2"/>
</dbReference>
<keyword evidence="8 9" id="KW-0472">Membrane</keyword>
<feature type="transmembrane region" description="Helical" evidence="9">
    <location>
        <begin position="868"/>
        <end position="885"/>
    </location>
</feature>
<dbReference type="GO" id="GO:0005886">
    <property type="term" value="C:plasma membrane"/>
    <property type="evidence" value="ECO:0007669"/>
    <property type="project" value="UniProtKB-SubCell"/>
</dbReference>
<dbReference type="AlphaFoldDB" id="A0AAU9EC58"/>
<protein>
    <submittedName>
        <fullName evidence="11">Multidrug efflux RND transporter permease subunit</fullName>
    </submittedName>
</protein>
<sequence>MISRLFIERPRFAMVIAIVLTLAGALALSSLPIEQYPQVTPPTVVVEAMYPGASAEVLAKTVATPIEQAINGVDNMIYMESKSDNQGYYQLTVSFEVGTNLDIALVKVQNRLQQAMSKLPSEVTQMGLTVETRSSSVLGFMAVYSPDNSRSDLFLSNFVHERLKDALKRVPGVGGVTILGGQYSMRVWLNADRLQALGLSSQDVVNAISTQNLQASIGSVGSSPGGKDIKLVYTLQAQGRLNNPTDFADIVIRSDPRGGQVRLKDVARVELGRDTYAYSTTYDGRPSVALMLAQTPGSNSLATMKAVRAELDRLQQTWPSGVTYSMAYDATLTITASVHENLLTLLLTFGLVVLVCYVFLQDWRATLIPVVAIPVSLLATFAVLMALGYTINLLTLFALVLAIGLVVDDAIVVVERVYHLMENEGLGPKDAAIKAMQEVSVAIIAISLVLLAIFVPVGFVAGLTGQIYRQFAVTISTAVLFSTIVALTLSPALCATLLRTQRGPTRGPLAWFNRGLDKGRDRYAVWSMWLAKRLALPVVILLALAGISGLFFYTTQTSLIPPEDQGAIFTDVQLPEGASLARTEAVMKRISDYSRKLKGVESVMDVAGYSLIGGSGENMGFMVTHLVDWSERKSAEMQIGAFVRKLQANAAQIKEARTNIFTPPPIMGLGLSNGLDLRLQSINDNDPQQLAQVLGGFLMRLNTSPEIMVAFSTYSADTPHLHLEVDRAKAESLGVSIKSLFATLQNYLGSRYVNDINIGNQVNKVMVQADWPFRKSLEDIGDLSVKNSAGEMVPVSSLVKVRPTAAPRMLLRFNQFPSAAITALTPPGVSTGAAIAAVERLAKESLPKGYTIDWSGMSYQERKVQNQGLLLMLMSLVFGYLLLVAQYESWTIPVPVMLSITVAVAGALAGIKLMGLSLSIYAQLGLILLVGLASKNAILIVEFCKTQREKGHSILEAAQIGISERFRAVLMTAFTFILGTLPMIFATGAGANSRQAIGLTVCAGMVAATVMGILIVPALYVLFQSLREYLKSALSRGRDAASEKAAKGGL</sequence>
<feature type="transmembrane region" description="Helical" evidence="9">
    <location>
        <begin position="439"/>
        <end position="459"/>
    </location>
</feature>
<dbReference type="KEGG" id="dmp:FAK_06310"/>
<feature type="transmembrane region" description="Helical" evidence="9">
    <location>
        <begin position="997"/>
        <end position="1023"/>
    </location>
</feature>
<keyword evidence="6 9" id="KW-0812">Transmembrane</keyword>
<dbReference type="PRINTS" id="PR00702">
    <property type="entry name" value="ACRIFLAVINRP"/>
</dbReference>
<dbReference type="InterPro" id="IPR027463">
    <property type="entry name" value="AcrB_DN_DC_subdom"/>
</dbReference>
<dbReference type="Proteomes" id="UP001366166">
    <property type="component" value="Chromosome"/>
</dbReference>
<evidence type="ECO:0000313" key="11">
    <source>
        <dbReference type="EMBL" id="BEQ13565.1"/>
    </source>
</evidence>
<dbReference type="NCBIfam" id="TIGR00915">
    <property type="entry name" value="2A0602"/>
    <property type="match status" value="1"/>
</dbReference>
<dbReference type="RefSeq" id="WP_338605303.1">
    <property type="nucleotide sequence ID" value="NZ_AP028679.1"/>
</dbReference>
<reference evidence="12" key="1">
    <citation type="journal article" date="2023" name="Arch. Microbiol.">
        <title>Desulfoferula mesophilus gen. nov. sp. nov., a mesophilic sulfate-reducing bacterium isolated from a brackish lake sediment.</title>
        <authorList>
            <person name="Watanabe T."/>
            <person name="Yabe T."/>
            <person name="Tsuji J.M."/>
            <person name="Fukui M."/>
        </authorList>
    </citation>
    <scope>NUCLEOTIDE SEQUENCE [LARGE SCALE GENOMIC DNA]</scope>
    <source>
        <strain evidence="12">12FAK</strain>
    </source>
</reference>
<evidence type="ECO:0000313" key="12">
    <source>
        <dbReference type="Proteomes" id="UP001366166"/>
    </source>
</evidence>
<dbReference type="Gene3D" id="3.30.2090.10">
    <property type="entry name" value="Multidrug efflux transporter AcrB TolC docking domain, DN and DC subdomains"/>
    <property type="match status" value="2"/>
</dbReference>
<dbReference type="Pfam" id="PF00873">
    <property type="entry name" value="ACR_tran"/>
    <property type="match status" value="1"/>
</dbReference>
<evidence type="ECO:0000256" key="1">
    <source>
        <dbReference type="ARBA" id="ARBA00004429"/>
    </source>
</evidence>
<dbReference type="EMBL" id="AP028679">
    <property type="protein sequence ID" value="BEQ13565.1"/>
    <property type="molecule type" value="Genomic_DNA"/>
</dbReference>
<dbReference type="GO" id="GO:0009636">
    <property type="term" value="P:response to toxic substance"/>
    <property type="evidence" value="ECO:0007669"/>
    <property type="project" value="UniProtKB-ARBA"/>
</dbReference>
<comment type="similarity">
    <text evidence="2">Belongs to the resistance-nodulation-cell division (RND) (TC 2.A.6) family.</text>
</comment>
<feature type="transmembrane region" description="Helical" evidence="9">
    <location>
        <begin position="342"/>
        <end position="360"/>
    </location>
</feature>
<feature type="transmembrane region" description="Helical" evidence="9">
    <location>
        <begin position="393"/>
        <end position="418"/>
    </location>
</feature>
<name>A0AAU9EC58_9BACT</name>
<gene>
    <name evidence="11" type="ORF">FAK_06310</name>
</gene>
<dbReference type="SUPFAM" id="SSF82866">
    <property type="entry name" value="Multidrug efflux transporter AcrB transmembrane domain"/>
    <property type="match status" value="2"/>
</dbReference>
<dbReference type="PANTHER" id="PTHR32063">
    <property type="match status" value="1"/>
</dbReference>
<feature type="transmembrane region" description="Helical" evidence="9">
    <location>
        <begin position="534"/>
        <end position="553"/>
    </location>
</feature>
<evidence type="ECO:0000256" key="6">
    <source>
        <dbReference type="ARBA" id="ARBA00022692"/>
    </source>
</evidence>
<evidence type="ECO:0000256" key="7">
    <source>
        <dbReference type="ARBA" id="ARBA00022989"/>
    </source>
</evidence>
<feature type="domain" description="SSD" evidence="10">
    <location>
        <begin position="370"/>
        <end position="496"/>
    </location>
</feature>
<keyword evidence="4" id="KW-1003">Cell membrane</keyword>
<evidence type="ECO:0000256" key="2">
    <source>
        <dbReference type="ARBA" id="ARBA00010942"/>
    </source>
</evidence>
<feature type="transmembrane region" description="Helical" evidence="9">
    <location>
        <begin position="920"/>
        <end position="944"/>
    </location>
</feature>
<keyword evidence="12" id="KW-1185">Reference proteome</keyword>
<keyword evidence="5" id="KW-0997">Cell inner membrane</keyword>
<dbReference type="PANTHER" id="PTHR32063:SF76">
    <property type="entry name" value="EFFLUX PUMP MEMBRANE TRANSPORTER"/>
    <property type="match status" value="1"/>
</dbReference>